<feature type="domain" description="Reverse transcriptase Ty1/copia-type" evidence="2">
    <location>
        <begin position="180"/>
        <end position="255"/>
    </location>
</feature>
<dbReference type="InterPro" id="IPR013103">
    <property type="entry name" value="RVT_2"/>
</dbReference>
<feature type="coiled-coil region" evidence="1">
    <location>
        <begin position="353"/>
        <end position="380"/>
    </location>
</feature>
<protein>
    <submittedName>
        <fullName evidence="3">Ribonuclease H-like domain-containing protein</fullName>
    </submittedName>
</protein>
<proteinExistence type="predicted"/>
<gene>
    <name evidence="3" type="ORF">Tci_010552</name>
</gene>
<evidence type="ECO:0000313" key="3">
    <source>
        <dbReference type="EMBL" id="GEU38574.1"/>
    </source>
</evidence>
<reference evidence="3" key="1">
    <citation type="journal article" date="2019" name="Sci. Rep.">
        <title>Draft genome of Tanacetum cinerariifolium, the natural source of mosquito coil.</title>
        <authorList>
            <person name="Yamashiro T."/>
            <person name="Shiraishi A."/>
            <person name="Satake H."/>
            <person name="Nakayama K."/>
        </authorList>
    </citation>
    <scope>NUCLEOTIDE SEQUENCE</scope>
</reference>
<accession>A0A6L2JSJ0</accession>
<dbReference type="EMBL" id="BKCJ010001068">
    <property type="protein sequence ID" value="GEU38574.1"/>
    <property type="molecule type" value="Genomic_DNA"/>
</dbReference>
<evidence type="ECO:0000256" key="1">
    <source>
        <dbReference type="SAM" id="Coils"/>
    </source>
</evidence>
<name>A0A6L2JSJ0_TANCI</name>
<dbReference type="AlphaFoldDB" id="A0A6L2JSJ0"/>
<dbReference type="Pfam" id="PF07727">
    <property type="entry name" value="RVT_2"/>
    <property type="match status" value="1"/>
</dbReference>
<organism evidence="3">
    <name type="scientific">Tanacetum cinerariifolium</name>
    <name type="common">Dalmatian daisy</name>
    <name type="synonym">Chrysanthemum cinerariifolium</name>
    <dbReference type="NCBI Taxonomy" id="118510"/>
    <lineage>
        <taxon>Eukaryota</taxon>
        <taxon>Viridiplantae</taxon>
        <taxon>Streptophyta</taxon>
        <taxon>Embryophyta</taxon>
        <taxon>Tracheophyta</taxon>
        <taxon>Spermatophyta</taxon>
        <taxon>Magnoliopsida</taxon>
        <taxon>eudicotyledons</taxon>
        <taxon>Gunneridae</taxon>
        <taxon>Pentapetalae</taxon>
        <taxon>asterids</taxon>
        <taxon>campanulids</taxon>
        <taxon>Asterales</taxon>
        <taxon>Asteraceae</taxon>
        <taxon>Asteroideae</taxon>
        <taxon>Anthemideae</taxon>
        <taxon>Anthemidinae</taxon>
        <taxon>Tanacetum</taxon>
    </lineage>
</organism>
<feature type="coiled-coil region" evidence="1">
    <location>
        <begin position="494"/>
        <end position="525"/>
    </location>
</feature>
<sequence>MNSKAFRVYNIRTRRVEEKLHVRFLEDKPIIVGAGPKWLFDIDMLTKSMNYVPVITGINSDDFVGTKDSIGVGKSNMETGSTQDYIFMPLWKDGSPLFNSSPKISSDAEKKHDEVSDKKCKASNELNYAFENLNTEYPDDPNIPGLETIATYSDSEEEADITNLESSIHVSPTPTTKTYKNNPLKQMDVKSTFLYERNEEEVYVCQPPRFKDPNHPDKVYKVVKALYGLHQAPRACQDKYVTEVLRKFNFSDVKSSNTLVDTKNTLVKDADCANCKKQTVVPTSTTEAEYVAAASCRGQVKTLNGEQQIQALVDKKKVIITEISVRSDLHLEDAEDEHVTTTSNDPLLSALEIESLKRRVKKLEKKANKKTHKLKRLYKIGSSTRVESSEDACLGDQEDASKQWRMIVDLDADEEVALIDETQGRNDQDMFDTSILDDEEVFAEEVDDEEVVAEKEVSTADLVPTTGKVVTTVGVEPEKPLKRKDQIMIDEEVARNLEAQMQAELEEKERLARQKEEEANIALVAEYDNTQAMMDADYELATRLQEEERGELTIEEKSRLFVKLMDKRKKYFARLKAEKIRKAFALMDTELVKGSEKASEGSSKRAAGNLEQEDAKRQMIEEENESAELKRCLEIIPDDNDDVIIKATPISSKSLTIVDYKIYKQRRKSFFKIIKADGGRLVKAMYLNEVFGYIPLIKTKLLIKKLEDSKVNVVGYVLPLLKDYNYWKSLC</sequence>
<comment type="caution">
    <text evidence="3">The sequence shown here is derived from an EMBL/GenBank/DDBJ whole genome shotgun (WGS) entry which is preliminary data.</text>
</comment>
<keyword evidence="1" id="KW-0175">Coiled coil</keyword>
<evidence type="ECO:0000259" key="2">
    <source>
        <dbReference type="Pfam" id="PF07727"/>
    </source>
</evidence>